<dbReference type="SUPFAM" id="SSF50978">
    <property type="entry name" value="WD40 repeat-like"/>
    <property type="match status" value="1"/>
</dbReference>
<reference evidence="2" key="1">
    <citation type="submission" date="2020-04" db="EMBL/GenBank/DDBJ databases">
        <authorList>
            <person name="Alioto T."/>
            <person name="Alioto T."/>
            <person name="Gomez Garrido J."/>
        </authorList>
    </citation>
    <scope>NUCLEOTIDE SEQUENCE</scope>
    <source>
        <strain evidence="2">A484AB</strain>
    </source>
</reference>
<dbReference type="OrthoDB" id="19944at2759"/>
<keyword evidence="3" id="KW-1185">Reference proteome</keyword>
<dbReference type="EMBL" id="CACRXK020013345">
    <property type="protein sequence ID" value="CAB4024987.1"/>
    <property type="molecule type" value="Genomic_DNA"/>
</dbReference>
<proteinExistence type="predicted"/>
<dbReference type="Proteomes" id="UP001152795">
    <property type="component" value="Unassembled WGS sequence"/>
</dbReference>
<feature type="non-terminal residue" evidence="2">
    <location>
        <position position="1"/>
    </location>
</feature>
<dbReference type="GO" id="GO:0005886">
    <property type="term" value="C:plasma membrane"/>
    <property type="evidence" value="ECO:0007669"/>
    <property type="project" value="TreeGrafter"/>
</dbReference>
<dbReference type="PANTHER" id="PTHR10241">
    <property type="entry name" value="LETHAL 2 GIANT LARVAE PROTEIN"/>
    <property type="match status" value="1"/>
</dbReference>
<dbReference type="PANTHER" id="PTHR10241:SF25">
    <property type="entry name" value="TOMOSYN, ISOFORM C"/>
    <property type="match status" value="1"/>
</dbReference>
<evidence type="ECO:0000313" key="3">
    <source>
        <dbReference type="Proteomes" id="UP001152795"/>
    </source>
</evidence>
<evidence type="ECO:0000256" key="1">
    <source>
        <dbReference type="SAM" id="MobiDB-lite"/>
    </source>
</evidence>
<feature type="compositionally biased region" description="Basic residues" evidence="1">
    <location>
        <begin position="346"/>
        <end position="356"/>
    </location>
</feature>
<dbReference type="AlphaFoldDB" id="A0A6S7J3S8"/>
<dbReference type="GO" id="GO:0006893">
    <property type="term" value="P:Golgi to plasma membrane transport"/>
    <property type="evidence" value="ECO:0007669"/>
    <property type="project" value="TreeGrafter"/>
</dbReference>
<dbReference type="GO" id="GO:0005096">
    <property type="term" value="F:GTPase activator activity"/>
    <property type="evidence" value="ECO:0007669"/>
    <property type="project" value="TreeGrafter"/>
</dbReference>
<protein>
    <submittedName>
        <fullName evidence="2">Syntaxin-binding 5 isoform X4</fullName>
    </submittedName>
</protein>
<feature type="region of interest" description="Disordered" evidence="1">
    <location>
        <begin position="175"/>
        <end position="241"/>
    </location>
</feature>
<evidence type="ECO:0000313" key="2">
    <source>
        <dbReference type="EMBL" id="CAB4024987.1"/>
    </source>
</evidence>
<feature type="compositionally biased region" description="Basic and acidic residues" evidence="1">
    <location>
        <begin position="208"/>
        <end position="224"/>
    </location>
</feature>
<organism evidence="2 3">
    <name type="scientific">Paramuricea clavata</name>
    <name type="common">Red gorgonian</name>
    <name type="synonym">Violescent sea-whip</name>
    <dbReference type="NCBI Taxonomy" id="317549"/>
    <lineage>
        <taxon>Eukaryota</taxon>
        <taxon>Metazoa</taxon>
        <taxon>Cnidaria</taxon>
        <taxon>Anthozoa</taxon>
        <taxon>Octocorallia</taxon>
        <taxon>Malacalcyonacea</taxon>
        <taxon>Plexauridae</taxon>
        <taxon>Paramuricea</taxon>
    </lineage>
</organism>
<dbReference type="GO" id="GO:0006887">
    <property type="term" value="P:exocytosis"/>
    <property type="evidence" value="ECO:0007669"/>
    <property type="project" value="TreeGrafter"/>
</dbReference>
<feature type="region of interest" description="Disordered" evidence="1">
    <location>
        <begin position="311"/>
        <end position="365"/>
    </location>
</feature>
<name>A0A6S7J3S8_PARCT</name>
<comment type="caution">
    <text evidence="2">The sequence shown here is derived from an EMBL/GenBank/DDBJ whole genome shotgun (WGS) entry which is preliminary data.</text>
</comment>
<dbReference type="InterPro" id="IPR036322">
    <property type="entry name" value="WD40_repeat_dom_sf"/>
</dbReference>
<dbReference type="GO" id="GO:0031201">
    <property type="term" value="C:SNARE complex"/>
    <property type="evidence" value="ECO:0007669"/>
    <property type="project" value="TreeGrafter"/>
</dbReference>
<accession>A0A6S7J3S8</accession>
<feature type="compositionally biased region" description="Low complexity" evidence="1">
    <location>
        <begin position="312"/>
        <end position="325"/>
    </location>
</feature>
<sequence>MSTFEIPYEFSLHESPVSFTDYLGECPPLLLEDLYATGSKSRKPLSENWPITGGTLGDSIDNNSIDLIITGHADGTVKFWDGSSGMFTLAGKLSTHKYFHKKRKASRTDSSGSKESTSEEFFDEDFDFLAIHMVHLCVHSRTLALVNAANHVLYFTFDNNEQNLELAMISVEITTEKSPEQDVGNSPESNDDTSEHDDNGRGSPESNGDTREHDEDNKATDDKLPPLSPTSSTVQSIWRPKLGLNKRPPGFQAQLCCRCEITGNAVPLCYLTMSSAFGIMAFGSINFLVLIDTTQNKLISTFYPSDLTVSKIPSTPSTPITPRTPGGVPLEAESPGGRKRDFKPSTNRRRATRTKSKPLEIVGENDVTSTDGGVLSQSSTDGVTENILCITCAYTFTKKGEHLVGPCLWVGTSLGNVVLFAASFPPAGEQRQTQPVLTFNTGLVFTHKGEVDSISVLDKNGHLLTSPSYFWTSAGIPDGSCTAVSSNAKSEERHFLVVCTDKEAEVHCLPSHQRFSKKDLSENKAVLRSDVISIE</sequence>
<dbReference type="GO" id="GO:0019905">
    <property type="term" value="F:syntaxin binding"/>
    <property type="evidence" value="ECO:0007669"/>
    <property type="project" value="TreeGrafter"/>
</dbReference>
<gene>
    <name evidence="2" type="ORF">PACLA_8A039883</name>
</gene>
<dbReference type="GO" id="GO:0045159">
    <property type="term" value="F:myosin II binding"/>
    <property type="evidence" value="ECO:0007669"/>
    <property type="project" value="TreeGrafter"/>
</dbReference>